<feature type="region of interest" description="Disordered" evidence="1">
    <location>
        <begin position="1"/>
        <end position="47"/>
    </location>
</feature>
<evidence type="ECO:0000313" key="3">
    <source>
        <dbReference type="Proteomes" id="UP001222325"/>
    </source>
</evidence>
<dbReference type="AlphaFoldDB" id="A0AAD6TUY8"/>
<accession>A0AAD6TUY8</accession>
<protein>
    <submittedName>
        <fullName evidence="2">Uncharacterized protein</fullName>
    </submittedName>
</protein>
<comment type="caution">
    <text evidence="2">The sequence shown here is derived from an EMBL/GenBank/DDBJ whole genome shotgun (WGS) entry which is preliminary data.</text>
</comment>
<feature type="compositionally biased region" description="Low complexity" evidence="1">
    <location>
        <begin position="91"/>
        <end position="121"/>
    </location>
</feature>
<organism evidence="2 3">
    <name type="scientific">Mycena belliarum</name>
    <dbReference type="NCBI Taxonomy" id="1033014"/>
    <lineage>
        <taxon>Eukaryota</taxon>
        <taxon>Fungi</taxon>
        <taxon>Dikarya</taxon>
        <taxon>Basidiomycota</taxon>
        <taxon>Agaricomycotina</taxon>
        <taxon>Agaricomycetes</taxon>
        <taxon>Agaricomycetidae</taxon>
        <taxon>Agaricales</taxon>
        <taxon>Marasmiineae</taxon>
        <taxon>Mycenaceae</taxon>
        <taxon>Mycena</taxon>
    </lineage>
</organism>
<dbReference type="PRINTS" id="PR01217">
    <property type="entry name" value="PRICHEXTENSN"/>
</dbReference>
<sequence>MKCGPTPLTPNRAPTPPGNSPSSRPRTSCSPCTQKTTRTRTARVSRLPPFLFRGFFFGGHRLRRGPARSSSMRSDASSVEGVFLTLDFQAPPSTSLSGPRPRTPRPSRAATPPSTPRARSPSRPPPSPSPSPPTCRPSLRRTTGRWSRAPPAPRRSRSSSSRRRTRPRPFRRPRI</sequence>
<proteinExistence type="predicted"/>
<gene>
    <name evidence="2" type="ORF">B0H15DRAFT_861931</name>
</gene>
<feature type="compositionally biased region" description="Basic residues" evidence="1">
    <location>
        <begin position="154"/>
        <end position="175"/>
    </location>
</feature>
<reference evidence="2" key="1">
    <citation type="submission" date="2023-03" db="EMBL/GenBank/DDBJ databases">
        <title>Massive genome expansion in bonnet fungi (Mycena s.s.) driven by repeated elements and novel gene families across ecological guilds.</title>
        <authorList>
            <consortium name="Lawrence Berkeley National Laboratory"/>
            <person name="Harder C.B."/>
            <person name="Miyauchi S."/>
            <person name="Viragh M."/>
            <person name="Kuo A."/>
            <person name="Thoen E."/>
            <person name="Andreopoulos B."/>
            <person name="Lu D."/>
            <person name="Skrede I."/>
            <person name="Drula E."/>
            <person name="Henrissat B."/>
            <person name="Morin E."/>
            <person name="Kohler A."/>
            <person name="Barry K."/>
            <person name="LaButti K."/>
            <person name="Morin E."/>
            <person name="Salamov A."/>
            <person name="Lipzen A."/>
            <person name="Mereny Z."/>
            <person name="Hegedus B."/>
            <person name="Baldrian P."/>
            <person name="Stursova M."/>
            <person name="Weitz H."/>
            <person name="Taylor A."/>
            <person name="Grigoriev I.V."/>
            <person name="Nagy L.G."/>
            <person name="Martin F."/>
            <person name="Kauserud H."/>
        </authorList>
    </citation>
    <scope>NUCLEOTIDE SEQUENCE</scope>
    <source>
        <strain evidence="2">CBHHK173m</strain>
    </source>
</reference>
<feature type="compositionally biased region" description="Pro residues" evidence="1">
    <location>
        <begin position="122"/>
        <end position="135"/>
    </location>
</feature>
<keyword evidence="3" id="KW-1185">Reference proteome</keyword>
<dbReference type="EMBL" id="JARJCN010000074">
    <property type="protein sequence ID" value="KAJ7077253.1"/>
    <property type="molecule type" value="Genomic_DNA"/>
</dbReference>
<dbReference type="Proteomes" id="UP001222325">
    <property type="component" value="Unassembled WGS sequence"/>
</dbReference>
<feature type="compositionally biased region" description="Low complexity" evidence="1">
    <location>
        <begin position="20"/>
        <end position="33"/>
    </location>
</feature>
<evidence type="ECO:0000313" key="2">
    <source>
        <dbReference type="EMBL" id="KAJ7077253.1"/>
    </source>
</evidence>
<name>A0AAD6TUY8_9AGAR</name>
<evidence type="ECO:0000256" key="1">
    <source>
        <dbReference type="SAM" id="MobiDB-lite"/>
    </source>
</evidence>
<feature type="region of interest" description="Disordered" evidence="1">
    <location>
        <begin position="89"/>
        <end position="175"/>
    </location>
</feature>